<dbReference type="Proteomes" id="UP000218418">
    <property type="component" value="Chromosome"/>
</dbReference>
<dbReference type="AlphaFoldDB" id="A0A1Z4LYH7"/>
<feature type="chain" id="PRO_5012328628" description="Photosystem II oxygen evolving complex protein PsbP" evidence="1">
    <location>
        <begin position="21"/>
        <end position="194"/>
    </location>
</feature>
<evidence type="ECO:0008006" key="4">
    <source>
        <dbReference type="Google" id="ProtNLM"/>
    </source>
</evidence>
<proteinExistence type="predicted"/>
<protein>
    <recommendedName>
        <fullName evidence="4">Photosystem II oxygen evolving complex protein PsbP</fullName>
    </recommendedName>
</protein>
<gene>
    <name evidence="2" type="ORF">NIES267_57070</name>
</gene>
<dbReference type="EMBL" id="AP018227">
    <property type="protein sequence ID" value="BAY86201.1"/>
    <property type="molecule type" value="Genomic_DNA"/>
</dbReference>
<keyword evidence="3" id="KW-1185">Reference proteome</keyword>
<sequence length="194" mass="21741">MTKKALLPLIAAGLVFSSFAAVEVNQQQTATAQAAKKSKWGVFNSPDGSFKVLMPGTPKSMSETKKTFMGEINLNIFLAKPPKQQVAYVVAYNDFPHSYGKLANPQAVLDNARDMALKTTKSRLISQKNIRSYNNQPGKEFKYVNSAGKITRNRMFFAEGRLYQAMVITTKEQEKYLGKSIRGYLNSFQVVLRR</sequence>
<accession>A0A1Z4LYH7</accession>
<dbReference type="OrthoDB" id="281221at2"/>
<evidence type="ECO:0000256" key="1">
    <source>
        <dbReference type="SAM" id="SignalP"/>
    </source>
</evidence>
<organism evidence="2 3">
    <name type="scientific">Calothrix parasitica NIES-267</name>
    <dbReference type="NCBI Taxonomy" id="1973488"/>
    <lineage>
        <taxon>Bacteria</taxon>
        <taxon>Bacillati</taxon>
        <taxon>Cyanobacteriota</taxon>
        <taxon>Cyanophyceae</taxon>
        <taxon>Nostocales</taxon>
        <taxon>Calotrichaceae</taxon>
        <taxon>Calothrix</taxon>
    </lineage>
</organism>
<feature type="signal peptide" evidence="1">
    <location>
        <begin position="1"/>
        <end position="20"/>
    </location>
</feature>
<evidence type="ECO:0000313" key="3">
    <source>
        <dbReference type="Proteomes" id="UP000218418"/>
    </source>
</evidence>
<reference evidence="2 3" key="1">
    <citation type="submission" date="2017-06" db="EMBL/GenBank/DDBJ databases">
        <title>Genome sequencing of cyanobaciteial culture collection at National Institute for Environmental Studies (NIES).</title>
        <authorList>
            <person name="Hirose Y."/>
            <person name="Shimura Y."/>
            <person name="Fujisawa T."/>
            <person name="Nakamura Y."/>
            <person name="Kawachi M."/>
        </authorList>
    </citation>
    <scope>NUCLEOTIDE SEQUENCE [LARGE SCALE GENOMIC DNA]</scope>
    <source>
        <strain evidence="2 3">NIES-267</strain>
    </source>
</reference>
<evidence type="ECO:0000313" key="2">
    <source>
        <dbReference type="EMBL" id="BAY86201.1"/>
    </source>
</evidence>
<keyword evidence="1" id="KW-0732">Signal</keyword>
<name>A0A1Z4LYH7_9CYAN</name>